<dbReference type="EMBL" id="AYJU01000018">
    <property type="protein sequence ID" value="EST52182.1"/>
    <property type="molecule type" value="Genomic_DNA"/>
</dbReference>
<dbReference type="Proteomes" id="UP000017973">
    <property type="component" value="Unassembled WGS sequence"/>
</dbReference>
<comment type="caution">
    <text evidence="1">The sequence shown here is derived from an EMBL/GenBank/DDBJ whole genome shotgun (WGS) entry which is preliminary data.</text>
</comment>
<organism evidence="1 2">
    <name type="scientific">Brevibacillus panacihumi W25</name>
    <dbReference type="NCBI Taxonomy" id="1408254"/>
    <lineage>
        <taxon>Bacteria</taxon>
        <taxon>Bacillati</taxon>
        <taxon>Bacillota</taxon>
        <taxon>Bacilli</taxon>
        <taxon>Bacillales</taxon>
        <taxon>Paenibacillaceae</taxon>
        <taxon>Brevibacillus</taxon>
    </lineage>
</organism>
<evidence type="ECO:0000313" key="1">
    <source>
        <dbReference type="EMBL" id="EST52182.1"/>
    </source>
</evidence>
<dbReference type="AlphaFoldDB" id="V6M1G4"/>
<sequence>MFTQKNIDISIFWSSIIFYNLSTSFLVNSCYMNSIIRKDSFIYWRKIIDFWRKSEMNTLNNLINKFETDSTKWRVEFEKAYVEWVDLDLINVLLQSIDCSVRFLCEMINDTTRWPSKINKGLKTVSYPRIRDAADFLGIPPWLLFNHKEKNSKLKELFENTTTIHQPLQLPYFSEHKRLSLYEDFLSELSIRVNEDDYYFLSSKLEALFQNKNYSDVITGNWKALATYLMDIRRDFSGGATFSYRNVERSIFNGHLRVNFATHQKNHQWSLIKSGWLALDMEQFELSHDSEYHSFLSTIVSDTYWIFEHSPWIFNIDTPNKQIKLLTWHSLRKSDVHFESVSELINRKLPEANFTMNIQNQLIQDQTVLFVKKENIFADFIQLIKEDVPHVTSRHQKKRRSNTLQILFDNKVLHHGDEIILIPPKKLNEFDEKDPRYKATIVKEPNKILVQWHSDGKVYSISGLTRLIFNQSKIQHYSDKTHLNGNIHWRLLCVENSLYSMAEDLISSQKI</sequence>
<protein>
    <submittedName>
        <fullName evidence="1">Uncharacterized protein</fullName>
    </submittedName>
</protein>
<gene>
    <name evidence="1" type="ORF">T458_24550</name>
</gene>
<accession>V6M1G4</accession>
<keyword evidence="2" id="KW-1185">Reference proteome</keyword>
<name>V6M1G4_9BACL</name>
<dbReference type="PATRIC" id="fig|1408254.3.peg.4815"/>
<dbReference type="HOGENOM" id="CLU_532844_0_0_9"/>
<dbReference type="STRING" id="1408254.T458_24550"/>
<reference evidence="1 2" key="1">
    <citation type="journal article" date="2014" name="Genome Announc.">
        <title>Draft Genome Sequence of Brevibacillus panacihumi Strain W25, a Halotolerant Hydrocarbon-Degrading Bacterium.</title>
        <authorList>
            <person name="Wang X."/>
            <person name="Jin D."/>
            <person name="Zhou L."/>
            <person name="Wu L."/>
            <person name="An W."/>
            <person name="Chen Y."/>
            <person name="Zhao L."/>
        </authorList>
    </citation>
    <scope>NUCLEOTIDE SEQUENCE [LARGE SCALE GENOMIC DNA]</scope>
    <source>
        <strain evidence="1 2">W25</strain>
    </source>
</reference>
<evidence type="ECO:0000313" key="2">
    <source>
        <dbReference type="Proteomes" id="UP000017973"/>
    </source>
</evidence>
<proteinExistence type="predicted"/>